<evidence type="ECO:0000259" key="8">
    <source>
        <dbReference type="Pfam" id="PF12804"/>
    </source>
</evidence>
<feature type="domain" description="MobA-like NTP transferase" evidence="8">
    <location>
        <begin position="8"/>
        <end position="160"/>
    </location>
</feature>
<evidence type="ECO:0000256" key="1">
    <source>
        <dbReference type="ARBA" id="ARBA00022490"/>
    </source>
</evidence>
<keyword evidence="1" id="KW-0963">Cytoplasm</keyword>
<dbReference type="Gene3D" id="3.90.550.10">
    <property type="entry name" value="Spore Coat Polysaccharide Biosynthesis Protein SpsA, Chain A"/>
    <property type="match status" value="1"/>
</dbReference>
<dbReference type="PANTHER" id="PTHR19136">
    <property type="entry name" value="MOLYBDENUM COFACTOR GUANYLYLTRANSFERASE"/>
    <property type="match status" value="1"/>
</dbReference>
<dbReference type="InterPro" id="IPR013482">
    <property type="entry name" value="Molybde_CF_guanTrfase"/>
</dbReference>
<dbReference type="InterPro" id="IPR029044">
    <property type="entry name" value="Nucleotide-diphossugar_trans"/>
</dbReference>
<keyword evidence="2 9" id="KW-0808">Transferase</keyword>
<sequence>MLQGLSLAILAGGLGKRFGGSDKQAALVKGVPLGRRVALNALASNLPVYLVGPDRDIYDGLPLCFVRDIVPGFGPLSGLHAALCSATTPWVYLLACDMPFFDKDWLNYLFSLLDTPIVGGSAPCFAVLAEKGSYIEPFQGLYSRLLIPELKRKMDGAVGEKLSFSKLLKDLPYKAVPEAVARRFSPDWSLFSSINDPAALKKFLDKVSLDGR</sequence>
<protein>
    <submittedName>
        <fullName evidence="9">Molybdenum cofactor guanylyltransferase</fullName>
        <ecNumber evidence="9">2.7.7.77</ecNumber>
    </submittedName>
</protein>
<evidence type="ECO:0000256" key="4">
    <source>
        <dbReference type="ARBA" id="ARBA00022741"/>
    </source>
</evidence>
<evidence type="ECO:0000256" key="2">
    <source>
        <dbReference type="ARBA" id="ARBA00022679"/>
    </source>
</evidence>
<evidence type="ECO:0000313" key="9">
    <source>
        <dbReference type="EMBL" id="MPL59071.1"/>
    </source>
</evidence>
<evidence type="ECO:0000256" key="7">
    <source>
        <dbReference type="ARBA" id="ARBA00023150"/>
    </source>
</evidence>
<accession>A0A644SZL0</accession>
<dbReference type="InterPro" id="IPR025877">
    <property type="entry name" value="MobA-like_NTP_Trfase"/>
</dbReference>
<dbReference type="GO" id="GO:0006777">
    <property type="term" value="P:Mo-molybdopterin cofactor biosynthetic process"/>
    <property type="evidence" value="ECO:0007669"/>
    <property type="project" value="UniProtKB-KW"/>
</dbReference>
<evidence type="ECO:0000256" key="6">
    <source>
        <dbReference type="ARBA" id="ARBA00023134"/>
    </source>
</evidence>
<dbReference type="GO" id="GO:0046872">
    <property type="term" value="F:metal ion binding"/>
    <property type="evidence" value="ECO:0007669"/>
    <property type="project" value="UniProtKB-KW"/>
</dbReference>
<keyword evidence="5" id="KW-0460">Magnesium</keyword>
<dbReference type="EMBL" id="VSSQ01000008">
    <property type="protein sequence ID" value="MPL59071.1"/>
    <property type="molecule type" value="Genomic_DNA"/>
</dbReference>
<dbReference type="EC" id="2.7.7.77" evidence="9"/>
<dbReference type="SUPFAM" id="SSF53448">
    <property type="entry name" value="Nucleotide-diphospho-sugar transferases"/>
    <property type="match status" value="1"/>
</dbReference>
<dbReference type="AlphaFoldDB" id="A0A644SZL0"/>
<comment type="caution">
    <text evidence="9">The sequence shown here is derived from an EMBL/GenBank/DDBJ whole genome shotgun (WGS) entry which is preliminary data.</text>
</comment>
<keyword evidence="6" id="KW-0342">GTP-binding</keyword>
<keyword evidence="3" id="KW-0479">Metal-binding</keyword>
<organism evidence="9">
    <name type="scientific">bioreactor metagenome</name>
    <dbReference type="NCBI Taxonomy" id="1076179"/>
    <lineage>
        <taxon>unclassified sequences</taxon>
        <taxon>metagenomes</taxon>
        <taxon>ecological metagenomes</taxon>
    </lineage>
</organism>
<keyword evidence="7" id="KW-0501">Molybdenum cofactor biosynthesis</keyword>
<proteinExistence type="predicted"/>
<dbReference type="GO" id="GO:0061603">
    <property type="term" value="F:molybdenum cofactor guanylyltransferase activity"/>
    <property type="evidence" value="ECO:0007669"/>
    <property type="project" value="UniProtKB-EC"/>
</dbReference>
<dbReference type="GO" id="GO:0005525">
    <property type="term" value="F:GTP binding"/>
    <property type="evidence" value="ECO:0007669"/>
    <property type="project" value="UniProtKB-KW"/>
</dbReference>
<dbReference type="PANTHER" id="PTHR19136:SF81">
    <property type="entry name" value="MOLYBDENUM COFACTOR GUANYLYLTRANSFERASE"/>
    <property type="match status" value="1"/>
</dbReference>
<dbReference type="CDD" id="cd02503">
    <property type="entry name" value="MobA"/>
    <property type="match status" value="1"/>
</dbReference>
<evidence type="ECO:0000256" key="5">
    <source>
        <dbReference type="ARBA" id="ARBA00022842"/>
    </source>
</evidence>
<gene>
    <name evidence="9" type="primary">mobA_1</name>
    <name evidence="9" type="ORF">SDC9_04619</name>
</gene>
<name>A0A644SZL0_9ZZZZ</name>
<keyword evidence="4" id="KW-0547">Nucleotide-binding</keyword>
<evidence type="ECO:0000256" key="3">
    <source>
        <dbReference type="ARBA" id="ARBA00022723"/>
    </source>
</evidence>
<reference evidence="9" key="1">
    <citation type="submission" date="2019-08" db="EMBL/GenBank/DDBJ databases">
        <authorList>
            <person name="Kucharzyk K."/>
            <person name="Murdoch R.W."/>
            <person name="Higgins S."/>
            <person name="Loffler F."/>
        </authorList>
    </citation>
    <scope>NUCLEOTIDE SEQUENCE</scope>
</reference>
<keyword evidence="9" id="KW-0548">Nucleotidyltransferase</keyword>
<dbReference type="Pfam" id="PF12804">
    <property type="entry name" value="NTP_transf_3"/>
    <property type="match status" value="1"/>
</dbReference>